<dbReference type="EMBL" id="VJMJ01000119">
    <property type="protein sequence ID" value="KAF0733736.1"/>
    <property type="molecule type" value="Genomic_DNA"/>
</dbReference>
<evidence type="ECO:0000313" key="1">
    <source>
        <dbReference type="EMBL" id="KAF0733736.1"/>
    </source>
</evidence>
<reference evidence="1 2" key="1">
    <citation type="submission" date="2019-07" db="EMBL/GenBank/DDBJ databases">
        <title>Genomics analysis of Aphanomyces spp. identifies a new class of oomycete effector associated with host adaptation.</title>
        <authorList>
            <person name="Gaulin E."/>
        </authorList>
    </citation>
    <scope>NUCLEOTIDE SEQUENCE [LARGE SCALE GENOMIC DNA]</scope>
    <source>
        <strain evidence="1 2">ATCC 201684</strain>
    </source>
</reference>
<protein>
    <submittedName>
        <fullName evidence="1">Uncharacterized protein</fullName>
    </submittedName>
</protein>
<keyword evidence="2" id="KW-1185">Reference proteome</keyword>
<sequence>MDEADCCSAMLCGCLCAYCCAEAADASRQQPAYVAQPVVVQPVVVQGGYVQQGVQQGGYVQQYQPGYAPQAGYGQPQTAYVNGQQVQYVPQYVQGPNGELVQAVDAHGQPLYMAQPVSSPAVARPVATPVNNANKSYV</sequence>
<dbReference type="AlphaFoldDB" id="A0A6G0X1T1"/>
<comment type="caution">
    <text evidence="1">The sequence shown here is derived from an EMBL/GenBank/DDBJ whole genome shotgun (WGS) entry which is preliminary data.</text>
</comment>
<name>A0A6G0X1T1_9STRA</name>
<accession>A0A6G0X1T1</accession>
<dbReference type="VEuPathDB" id="FungiDB:AeMF1_004754"/>
<dbReference type="Proteomes" id="UP000481153">
    <property type="component" value="Unassembled WGS sequence"/>
</dbReference>
<organism evidence="1 2">
    <name type="scientific">Aphanomyces euteiches</name>
    <dbReference type="NCBI Taxonomy" id="100861"/>
    <lineage>
        <taxon>Eukaryota</taxon>
        <taxon>Sar</taxon>
        <taxon>Stramenopiles</taxon>
        <taxon>Oomycota</taxon>
        <taxon>Saprolegniomycetes</taxon>
        <taxon>Saprolegniales</taxon>
        <taxon>Verrucalvaceae</taxon>
        <taxon>Aphanomyces</taxon>
    </lineage>
</organism>
<proteinExistence type="predicted"/>
<gene>
    <name evidence="1" type="ORF">Ae201684_009307</name>
</gene>
<evidence type="ECO:0000313" key="2">
    <source>
        <dbReference type="Proteomes" id="UP000481153"/>
    </source>
</evidence>